<dbReference type="FunFam" id="3.90.1150.10:FF:000006">
    <property type="entry name" value="Phosphoserine aminotransferase"/>
    <property type="match status" value="1"/>
</dbReference>
<dbReference type="PANTHER" id="PTHR43247:SF1">
    <property type="entry name" value="PHOSPHOSERINE AMINOTRANSFERASE"/>
    <property type="match status" value="1"/>
</dbReference>
<evidence type="ECO:0000256" key="1">
    <source>
        <dbReference type="ARBA" id="ARBA00001933"/>
    </source>
</evidence>
<dbReference type="KEGG" id="cfj:CFIO01_02462"/>
<keyword evidence="6" id="KW-0028">Amino-acid biosynthesis</keyword>
<dbReference type="InterPro" id="IPR022278">
    <property type="entry name" value="Pser_aminoTfrase"/>
</dbReference>
<comment type="caution">
    <text evidence="13">The sequence shown here is derived from an EMBL/GenBank/DDBJ whole genome shotgun (WGS) entry which is preliminary data.</text>
</comment>
<reference evidence="13 14" key="1">
    <citation type="submission" date="2014-02" db="EMBL/GenBank/DDBJ databases">
        <title>The genome sequence of Colletotrichum fioriniae PJ7.</title>
        <authorList>
            <person name="Baroncelli R."/>
            <person name="Thon M.R."/>
        </authorList>
    </citation>
    <scope>NUCLEOTIDE SEQUENCE [LARGE SCALE GENOMIC DNA]</scope>
    <source>
        <strain evidence="13 14">PJ7</strain>
    </source>
</reference>
<dbReference type="UniPathway" id="UPA00135">
    <property type="reaction ID" value="UER00197"/>
</dbReference>
<dbReference type="NCBIfam" id="NF003764">
    <property type="entry name" value="PRK05355.1"/>
    <property type="match status" value="1"/>
</dbReference>
<protein>
    <recommendedName>
        <fullName evidence="4">phosphoserine transaminase</fullName>
        <ecNumber evidence="4">2.6.1.52</ecNumber>
    </recommendedName>
</protein>
<keyword evidence="7 13" id="KW-0808">Transferase</keyword>
<evidence type="ECO:0000313" key="14">
    <source>
        <dbReference type="Proteomes" id="UP000020467"/>
    </source>
</evidence>
<dbReference type="Gene3D" id="3.40.640.10">
    <property type="entry name" value="Type I PLP-dependent aspartate aminotransferase-like (Major domain)"/>
    <property type="match status" value="1"/>
</dbReference>
<sequence>MPSRADITYFGAGPALLPTDVLETASQALLDFNGTGLGIAEHSHRSEIATKIIEEAKADLATYLDIPSDYEVLFMQAGGSGEFSATVYNFVGAWIARQRDAVLANLGATDENDEKVVAELRKIVDEKLKLDYLVTGGWSQKASAEAARLLGPEFVNVAADARKINDGKFGKIPDEKDWKLSKDAAMVYYCDNETVDGVEFNGFPGALAPKENGEGPIVVADMSSNILSRRILVKNFSAIFFGAQKNLGSTGITVVVIKKSLLAAQPSPALMRKLGLPIAPIVLSYETIAKNNSLYNTLSIFDVYIAGQVLKKLLRTFENKVDGQEAIADEKASLIYSALEAHPDIYRIVPDKSVRSRMNICFRVTKGGDTDAAEKAFLKESTAQGLTGLKGHRSVGGIRASNYNSIPLEGAQKLAKFIESFAKA</sequence>
<keyword evidence="8" id="KW-0663">Pyridoxal phosphate</keyword>
<evidence type="ECO:0000313" key="13">
    <source>
        <dbReference type="EMBL" id="EXF73692.1"/>
    </source>
</evidence>
<keyword evidence="9" id="KW-0718">Serine biosynthesis</keyword>
<evidence type="ECO:0000256" key="3">
    <source>
        <dbReference type="ARBA" id="ARBA00006904"/>
    </source>
</evidence>
<name>A0A010Q1I2_9PEZI</name>
<dbReference type="HOGENOM" id="CLU_034866_0_0_1"/>
<evidence type="ECO:0000259" key="12">
    <source>
        <dbReference type="Pfam" id="PF00266"/>
    </source>
</evidence>
<dbReference type="Proteomes" id="UP000020467">
    <property type="component" value="Unassembled WGS sequence"/>
</dbReference>
<dbReference type="EC" id="2.6.1.52" evidence="4"/>
<dbReference type="HAMAP" id="MF_00160">
    <property type="entry name" value="SerC_aminotrans_5"/>
    <property type="match status" value="1"/>
</dbReference>
<dbReference type="EMBL" id="JARH01001048">
    <property type="protein sequence ID" value="EXF73692.1"/>
    <property type="molecule type" value="Genomic_DNA"/>
</dbReference>
<dbReference type="Pfam" id="PF00266">
    <property type="entry name" value="Aminotran_5"/>
    <property type="match status" value="1"/>
</dbReference>
<evidence type="ECO:0000256" key="2">
    <source>
        <dbReference type="ARBA" id="ARBA00005099"/>
    </source>
</evidence>
<keyword evidence="14" id="KW-1185">Reference proteome</keyword>
<comment type="cofactor">
    <cofactor evidence="1">
        <name>pyridoxal 5'-phosphate</name>
        <dbReference type="ChEBI" id="CHEBI:597326"/>
    </cofactor>
</comment>
<dbReference type="FunFam" id="3.40.640.10:FF:000082">
    <property type="entry name" value="Phosphoserine aminotransferase"/>
    <property type="match status" value="1"/>
</dbReference>
<dbReference type="PANTHER" id="PTHR43247">
    <property type="entry name" value="PHOSPHOSERINE AMINOTRANSFERASE"/>
    <property type="match status" value="1"/>
</dbReference>
<accession>A0A010Q1I2</accession>
<evidence type="ECO:0000256" key="4">
    <source>
        <dbReference type="ARBA" id="ARBA00013030"/>
    </source>
</evidence>
<evidence type="ECO:0000256" key="8">
    <source>
        <dbReference type="ARBA" id="ARBA00022898"/>
    </source>
</evidence>
<evidence type="ECO:0000256" key="11">
    <source>
        <dbReference type="ARBA" id="ARBA00049007"/>
    </source>
</evidence>
<dbReference type="InterPro" id="IPR015422">
    <property type="entry name" value="PyrdxlP-dep_Trfase_small"/>
</dbReference>
<dbReference type="eggNOG" id="KOG2790">
    <property type="taxonomic scope" value="Eukaryota"/>
</dbReference>
<dbReference type="AlphaFoldDB" id="A0A010Q1I2"/>
<dbReference type="GO" id="GO:0005737">
    <property type="term" value="C:cytoplasm"/>
    <property type="evidence" value="ECO:0007669"/>
    <property type="project" value="TreeGrafter"/>
</dbReference>
<dbReference type="InterPro" id="IPR000192">
    <property type="entry name" value="Aminotrans_V_dom"/>
</dbReference>
<evidence type="ECO:0000256" key="10">
    <source>
        <dbReference type="ARBA" id="ARBA00047630"/>
    </source>
</evidence>
<comment type="catalytic activity">
    <reaction evidence="10">
        <text>4-(phosphooxy)-L-threonine + 2-oxoglutarate = (R)-3-hydroxy-2-oxo-4-phosphooxybutanoate + L-glutamate</text>
        <dbReference type="Rhea" id="RHEA:16573"/>
        <dbReference type="ChEBI" id="CHEBI:16810"/>
        <dbReference type="ChEBI" id="CHEBI:29985"/>
        <dbReference type="ChEBI" id="CHEBI:58452"/>
        <dbReference type="ChEBI" id="CHEBI:58538"/>
        <dbReference type="EC" id="2.6.1.52"/>
    </reaction>
</comment>
<comment type="pathway">
    <text evidence="2">Amino-acid biosynthesis; L-serine biosynthesis; L-serine from 3-phospho-D-glycerate: step 2/3.</text>
</comment>
<dbReference type="GO" id="GO:0030170">
    <property type="term" value="F:pyridoxal phosphate binding"/>
    <property type="evidence" value="ECO:0007669"/>
    <property type="project" value="TreeGrafter"/>
</dbReference>
<dbReference type="STRING" id="1445577.A0A010Q1I2"/>
<gene>
    <name evidence="13" type="ORF">CFIO01_02462</name>
</gene>
<dbReference type="GO" id="GO:0004648">
    <property type="term" value="F:O-phospho-L-serine:2-oxoglutarate aminotransferase activity"/>
    <property type="evidence" value="ECO:0007669"/>
    <property type="project" value="UniProtKB-EC"/>
</dbReference>
<dbReference type="OrthoDB" id="1703350at2759"/>
<dbReference type="InterPro" id="IPR015421">
    <property type="entry name" value="PyrdxlP-dep_Trfase_major"/>
</dbReference>
<dbReference type="InterPro" id="IPR015424">
    <property type="entry name" value="PyrdxlP-dep_Trfase"/>
</dbReference>
<evidence type="ECO:0000256" key="7">
    <source>
        <dbReference type="ARBA" id="ARBA00022679"/>
    </source>
</evidence>
<comment type="similarity">
    <text evidence="3">Belongs to the class-V pyridoxal-phosphate-dependent aminotransferase family. SerC subfamily.</text>
</comment>
<dbReference type="GO" id="GO:0006564">
    <property type="term" value="P:L-serine biosynthetic process"/>
    <property type="evidence" value="ECO:0007669"/>
    <property type="project" value="UniProtKB-KW"/>
</dbReference>
<comment type="catalytic activity">
    <reaction evidence="11">
        <text>O-phospho-L-serine + 2-oxoglutarate = 3-phosphooxypyruvate + L-glutamate</text>
        <dbReference type="Rhea" id="RHEA:14329"/>
        <dbReference type="ChEBI" id="CHEBI:16810"/>
        <dbReference type="ChEBI" id="CHEBI:18110"/>
        <dbReference type="ChEBI" id="CHEBI:29985"/>
        <dbReference type="ChEBI" id="CHEBI:57524"/>
        <dbReference type="EC" id="2.6.1.52"/>
    </reaction>
</comment>
<feature type="domain" description="Aminotransferase class V" evidence="12">
    <location>
        <begin position="98"/>
        <end position="404"/>
    </location>
</feature>
<keyword evidence="5 13" id="KW-0032">Aminotransferase</keyword>
<evidence type="ECO:0000256" key="6">
    <source>
        <dbReference type="ARBA" id="ARBA00022605"/>
    </source>
</evidence>
<organism evidence="13 14">
    <name type="scientific">Colletotrichum fioriniae PJ7</name>
    <dbReference type="NCBI Taxonomy" id="1445577"/>
    <lineage>
        <taxon>Eukaryota</taxon>
        <taxon>Fungi</taxon>
        <taxon>Dikarya</taxon>
        <taxon>Ascomycota</taxon>
        <taxon>Pezizomycotina</taxon>
        <taxon>Sordariomycetes</taxon>
        <taxon>Hypocreomycetidae</taxon>
        <taxon>Glomerellales</taxon>
        <taxon>Glomerellaceae</taxon>
        <taxon>Colletotrichum</taxon>
        <taxon>Colletotrichum acutatum species complex</taxon>
    </lineage>
</organism>
<evidence type="ECO:0000256" key="5">
    <source>
        <dbReference type="ARBA" id="ARBA00022576"/>
    </source>
</evidence>
<evidence type="ECO:0000256" key="9">
    <source>
        <dbReference type="ARBA" id="ARBA00023299"/>
    </source>
</evidence>
<dbReference type="Gene3D" id="3.90.1150.10">
    <property type="entry name" value="Aspartate Aminotransferase, domain 1"/>
    <property type="match status" value="1"/>
</dbReference>
<dbReference type="SUPFAM" id="SSF53383">
    <property type="entry name" value="PLP-dependent transferases"/>
    <property type="match status" value="1"/>
</dbReference>
<proteinExistence type="inferred from homology"/>
<dbReference type="PIRSF" id="PIRSF000525">
    <property type="entry name" value="SerC"/>
    <property type="match status" value="1"/>
</dbReference>